<name>A0A8T4IXR3_9ACTN</name>
<evidence type="ECO:0000256" key="1">
    <source>
        <dbReference type="SAM" id="MobiDB-lite"/>
    </source>
</evidence>
<reference evidence="2" key="1">
    <citation type="submission" date="2021-04" db="EMBL/GenBank/DDBJ databases">
        <title>Sequencing of actinobacteria type strains.</title>
        <authorList>
            <person name="Nguyen G.-S."/>
            <person name="Wentzel A."/>
        </authorList>
    </citation>
    <scope>NUCLEOTIDE SEQUENCE</scope>
    <source>
        <strain evidence="2">DSM 42095</strain>
    </source>
</reference>
<evidence type="ECO:0000313" key="2">
    <source>
        <dbReference type="EMBL" id="MBR7676515.1"/>
    </source>
</evidence>
<dbReference type="EMBL" id="JAGSMN010000674">
    <property type="protein sequence ID" value="MBR7676515.1"/>
    <property type="molecule type" value="Genomic_DNA"/>
</dbReference>
<accession>A0A8T4IXR3</accession>
<feature type="region of interest" description="Disordered" evidence="1">
    <location>
        <begin position="1"/>
        <end position="32"/>
    </location>
</feature>
<dbReference type="Proteomes" id="UP000675554">
    <property type="component" value="Unassembled WGS sequence"/>
</dbReference>
<comment type="caution">
    <text evidence="2">The sequence shown here is derived from an EMBL/GenBank/DDBJ whole genome shotgun (WGS) entry which is preliminary data.</text>
</comment>
<evidence type="ECO:0000313" key="3">
    <source>
        <dbReference type="Proteomes" id="UP000675554"/>
    </source>
</evidence>
<organism evidence="2 3">
    <name type="scientific">Streptomyces daliensis</name>
    <dbReference type="NCBI Taxonomy" id="299421"/>
    <lineage>
        <taxon>Bacteria</taxon>
        <taxon>Bacillati</taxon>
        <taxon>Actinomycetota</taxon>
        <taxon>Actinomycetes</taxon>
        <taxon>Kitasatosporales</taxon>
        <taxon>Streptomycetaceae</taxon>
        <taxon>Streptomyces</taxon>
    </lineage>
</organism>
<protein>
    <submittedName>
        <fullName evidence="2">Uncharacterized protein</fullName>
    </submittedName>
</protein>
<dbReference type="AlphaFoldDB" id="A0A8T4IXR3"/>
<gene>
    <name evidence="2" type="ORF">KDA82_26600</name>
</gene>
<proteinExistence type="predicted"/>
<feature type="compositionally biased region" description="Basic and acidic residues" evidence="1">
    <location>
        <begin position="11"/>
        <end position="21"/>
    </location>
</feature>
<keyword evidence="3" id="KW-1185">Reference proteome</keyword>
<sequence>MSTEPDPGSDPDSRVTPDKLLHSGGSDDVTPEDVVLAAGRDVTPENLRWARKRLDEEGRRAIEKLLP</sequence>